<dbReference type="KEGG" id="pfy:PFICI_09978"/>
<dbReference type="InParanoid" id="W3WYF2"/>
<dbReference type="SUPFAM" id="SSF48264">
    <property type="entry name" value="Cytochrome P450"/>
    <property type="match status" value="1"/>
</dbReference>
<evidence type="ECO:0000313" key="8">
    <source>
        <dbReference type="EMBL" id="ETS77916.1"/>
    </source>
</evidence>
<comment type="similarity">
    <text evidence="2">Belongs to the cytochrome P450 family.</text>
</comment>
<dbReference type="Proteomes" id="UP000030651">
    <property type="component" value="Unassembled WGS sequence"/>
</dbReference>
<name>W3WYF2_PESFW</name>
<keyword evidence="7" id="KW-0812">Transmembrane</keyword>
<evidence type="ECO:0000256" key="2">
    <source>
        <dbReference type="ARBA" id="ARBA00010617"/>
    </source>
</evidence>
<evidence type="ECO:0000256" key="4">
    <source>
        <dbReference type="ARBA" id="ARBA00022723"/>
    </source>
</evidence>
<dbReference type="CDD" id="cd11060">
    <property type="entry name" value="CYP57A1-like"/>
    <property type="match status" value="1"/>
</dbReference>
<dbReference type="GO" id="GO:0005506">
    <property type="term" value="F:iron ion binding"/>
    <property type="evidence" value="ECO:0007669"/>
    <property type="project" value="InterPro"/>
</dbReference>
<evidence type="ECO:0000256" key="1">
    <source>
        <dbReference type="ARBA" id="ARBA00001971"/>
    </source>
</evidence>
<dbReference type="EMBL" id="KI912115">
    <property type="protein sequence ID" value="ETS77916.1"/>
    <property type="molecule type" value="Genomic_DNA"/>
</dbReference>
<feature type="binding site" description="axial binding residue" evidence="6">
    <location>
        <position position="443"/>
    </location>
    <ligand>
        <name>heme</name>
        <dbReference type="ChEBI" id="CHEBI:30413"/>
    </ligand>
    <ligandPart>
        <name>Fe</name>
        <dbReference type="ChEBI" id="CHEBI:18248"/>
    </ligandPart>
</feature>
<evidence type="ECO:0000256" key="5">
    <source>
        <dbReference type="ARBA" id="ARBA00023004"/>
    </source>
</evidence>
<gene>
    <name evidence="8" type="ORF">PFICI_09978</name>
</gene>
<protein>
    <submittedName>
        <fullName evidence="8">Uncharacterized protein</fullName>
    </submittedName>
</protein>
<dbReference type="Pfam" id="PF00067">
    <property type="entry name" value="p450"/>
    <property type="match status" value="1"/>
</dbReference>
<keyword evidence="9" id="KW-1185">Reference proteome</keyword>
<dbReference type="HOGENOM" id="CLU_001570_14_0_1"/>
<keyword evidence="5 6" id="KW-0408">Iron</keyword>
<dbReference type="RefSeq" id="XP_007836750.1">
    <property type="nucleotide sequence ID" value="XM_007838559.1"/>
</dbReference>
<dbReference type="GeneID" id="19274991"/>
<keyword evidence="4 6" id="KW-0479">Metal-binding</keyword>
<comment type="cofactor">
    <cofactor evidence="1 6">
        <name>heme</name>
        <dbReference type="ChEBI" id="CHEBI:30413"/>
    </cofactor>
</comment>
<keyword evidence="7" id="KW-0472">Membrane</keyword>
<dbReference type="PANTHER" id="PTHR24305">
    <property type="entry name" value="CYTOCHROME P450"/>
    <property type="match status" value="1"/>
</dbReference>
<dbReference type="GO" id="GO:0020037">
    <property type="term" value="F:heme binding"/>
    <property type="evidence" value="ECO:0007669"/>
    <property type="project" value="InterPro"/>
</dbReference>
<sequence length="496" mass="56747">MTLFSGVLSFSGGWVPTVSLFLVTICFVVLRRRYSMLDDIPGPFFAAFTRLWHVRHIIIGDQNLQLVKLHKELGHFVRVSYNEVSVSHPDAIKKILLAPLPKAPWYEVMQFPDWRWVNPMSVLDPKKKNELSKNFAPAYSNSNLLQSEAIMDEVIARLCEWIDKHVKSEEPMDLDWFFTYTSFDIMGEIAFSKQFGFLASGTDVGNTIHNIATLNVYGAIAGFFPRLHYLLANPAVTWTKLMPYGLLYDMTFSTIDERRKNPDARYDLIAHWFKVHEEHPERLSMRNIEAHTFQAVGAGSDTVSTALQSFVYHIIRNPEGNHWQRIRDEIRAAQQQGRCKDPVISFADAQKLPYLQASIKEAMRVFSPTPMALARTVPADGLTIGDKTFAPGTLVSVNSWVIHFSTEIWGKDAAEFRPDRWLEPNGAALEKQFMPWGQGYASCPGQNIARLELSKIAATIVRDYDIRQVDPKQQWHWKARFAMLPHDWPVYITKAT</sequence>
<accession>W3WYF2</accession>
<dbReference type="PRINTS" id="PR00463">
    <property type="entry name" value="EP450I"/>
</dbReference>
<dbReference type="eggNOG" id="KOG0156">
    <property type="taxonomic scope" value="Eukaryota"/>
</dbReference>
<evidence type="ECO:0000256" key="6">
    <source>
        <dbReference type="PIRSR" id="PIRSR602401-1"/>
    </source>
</evidence>
<dbReference type="GO" id="GO:0016705">
    <property type="term" value="F:oxidoreductase activity, acting on paired donors, with incorporation or reduction of molecular oxygen"/>
    <property type="evidence" value="ECO:0007669"/>
    <property type="project" value="InterPro"/>
</dbReference>
<dbReference type="AlphaFoldDB" id="W3WYF2"/>
<dbReference type="OrthoDB" id="3934656at2759"/>
<feature type="transmembrane region" description="Helical" evidence="7">
    <location>
        <begin position="12"/>
        <end position="30"/>
    </location>
</feature>
<reference evidence="9" key="1">
    <citation type="journal article" date="2015" name="BMC Genomics">
        <title>Genomic and transcriptomic analysis of the endophytic fungus Pestalotiopsis fici reveals its lifestyle and high potential for synthesis of natural products.</title>
        <authorList>
            <person name="Wang X."/>
            <person name="Zhang X."/>
            <person name="Liu L."/>
            <person name="Xiang M."/>
            <person name="Wang W."/>
            <person name="Sun X."/>
            <person name="Che Y."/>
            <person name="Guo L."/>
            <person name="Liu G."/>
            <person name="Guo L."/>
            <person name="Wang C."/>
            <person name="Yin W.B."/>
            <person name="Stadler M."/>
            <person name="Zhang X."/>
            <person name="Liu X."/>
        </authorList>
    </citation>
    <scope>NUCLEOTIDE SEQUENCE [LARGE SCALE GENOMIC DNA]</scope>
    <source>
        <strain evidence="9">W106-1 / CGMCC3.15140</strain>
    </source>
</reference>
<dbReference type="GO" id="GO:0004497">
    <property type="term" value="F:monooxygenase activity"/>
    <property type="evidence" value="ECO:0007669"/>
    <property type="project" value="InterPro"/>
</dbReference>
<evidence type="ECO:0000256" key="3">
    <source>
        <dbReference type="ARBA" id="ARBA00022617"/>
    </source>
</evidence>
<evidence type="ECO:0000256" key="7">
    <source>
        <dbReference type="SAM" id="Phobius"/>
    </source>
</evidence>
<organism evidence="8 9">
    <name type="scientific">Pestalotiopsis fici (strain W106-1 / CGMCC3.15140)</name>
    <dbReference type="NCBI Taxonomy" id="1229662"/>
    <lineage>
        <taxon>Eukaryota</taxon>
        <taxon>Fungi</taxon>
        <taxon>Dikarya</taxon>
        <taxon>Ascomycota</taxon>
        <taxon>Pezizomycotina</taxon>
        <taxon>Sordariomycetes</taxon>
        <taxon>Xylariomycetidae</taxon>
        <taxon>Amphisphaeriales</taxon>
        <taxon>Sporocadaceae</taxon>
        <taxon>Pestalotiopsis</taxon>
    </lineage>
</organism>
<dbReference type="PRINTS" id="PR00385">
    <property type="entry name" value="P450"/>
</dbReference>
<dbReference type="Gene3D" id="1.10.630.10">
    <property type="entry name" value="Cytochrome P450"/>
    <property type="match status" value="1"/>
</dbReference>
<keyword evidence="3 6" id="KW-0349">Heme</keyword>
<proteinExistence type="inferred from homology"/>
<dbReference type="InterPro" id="IPR036396">
    <property type="entry name" value="Cyt_P450_sf"/>
</dbReference>
<dbReference type="InterPro" id="IPR050121">
    <property type="entry name" value="Cytochrome_P450_monoxygenase"/>
</dbReference>
<dbReference type="PANTHER" id="PTHR24305:SF232">
    <property type="entry name" value="P450, PUTATIVE (EUROFUNG)-RELATED"/>
    <property type="match status" value="1"/>
</dbReference>
<dbReference type="InterPro" id="IPR001128">
    <property type="entry name" value="Cyt_P450"/>
</dbReference>
<evidence type="ECO:0000313" key="9">
    <source>
        <dbReference type="Proteomes" id="UP000030651"/>
    </source>
</evidence>
<keyword evidence="7" id="KW-1133">Transmembrane helix</keyword>
<dbReference type="InterPro" id="IPR002401">
    <property type="entry name" value="Cyt_P450_E_grp-I"/>
</dbReference>